<reference evidence="2 3" key="1">
    <citation type="submission" date="2014-08" db="EMBL/GenBank/DDBJ databases">
        <title>Comparative genomics of the Paenibacillus odorifer group.</title>
        <authorList>
            <person name="den Bakker H.C."/>
            <person name="Tsai Y.-C."/>
            <person name="Martin N."/>
            <person name="Korlach J."/>
            <person name="Wiedmann M."/>
        </authorList>
    </citation>
    <scope>NUCLEOTIDE SEQUENCE [LARGE SCALE GENOMIC DNA]</scope>
    <source>
        <strain evidence="2 3">DSM 1735</strain>
    </source>
</reference>
<feature type="domain" description="DUF559" evidence="1">
    <location>
        <begin position="65"/>
        <end position="135"/>
    </location>
</feature>
<gene>
    <name evidence="2" type="ORF">PDUR_07625</name>
</gene>
<dbReference type="OrthoDB" id="2677830at2"/>
<dbReference type="Pfam" id="PF04480">
    <property type="entry name" value="DUF559"/>
    <property type="match status" value="1"/>
</dbReference>
<name>A0A089HIL5_PAEDU</name>
<keyword evidence="3" id="KW-1185">Reference proteome</keyword>
<dbReference type="STRING" id="44251.PDUR_07625"/>
<sequence length="226" mass="26308">MNVEEAHAAFIEYHSRSRTGERKGRLERGHRDAEKLFCCNIWWPLQGDFNNLHPEYEVLDWRGLSYFCDFAWLTPFAKLIIEIKGFGPHVTDMDRKKYCNELNRETFLAAMGFQVISFAYDDVAHHPERTITLLRMVLSRFQPQSSPVDLHSVAEREIIRLACMLARPLRPIDVETHLSINHRTAVRMLQALCEKGWFTAVTGATGKHVVRYELQRGAMNQMMQKT</sequence>
<evidence type="ECO:0000313" key="2">
    <source>
        <dbReference type="EMBL" id="AIQ11816.1"/>
    </source>
</evidence>
<dbReference type="EMBL" id="CP009288">
    <property type="protein sequence ID" value="AIQ11816.1"/>
    <property type="molecule type" value="Genomic_DNA"/>
</dbReference>
<dbReference type="KEGG" id="pdu:PDUR_07625"/>
<dbReference type="eggNOG" id="COG1974">
    <property type="taxonomic scope" value="Bacteria"/>
</dbReference>
<dbReference type="InterPro" id="IPR007569">
    <property type="entry name" value="DUF559"/>
</dbReference>
<evidence type="ECO:0000259" key="1">
    <source>
        <dbReference type="Pfam" id="PF04480"/>
    </source>
</evidence>
<dbReference type="Proteomes" id="UP000029409">
    <property type="component" value="Chromosome"/>
</dbReference>
<dbReference type="RefSeq" id="WP_042205696.1">
    <property type="nucleotide sequence ID" value="NZ_CP009288.1"/>
</dbReference>
<evidence type="ECO:0000313" key="3">
    <source>
        <dbReference type="Proteomes" id="UP000029409"/>
    </source>
</evidence>
<accession>A0A089HIL5</accession>
<dbReference type="AlphaFoldDB" id="A0A089HIL5"/>
<proteinExistence type="predicted"/>
<protein>
    <recommendedName>
        <fullName evidence="1">DUF559 domain-containing protein</fullName>
    </recommendedName>
</protein>
<organism evidence="2 3">
    <name type="scientific">Paenibacillus durus</name>
    <name type="common">Paenibacillus azotofixans</name>
    <dbReference type="NCBI Taxonomy" id="44251"/>
    <lineage>
        <taxon>Bacteria</taxon>
        <taxon>Bacillati</taxon>
        <taxon>Bacillota</taxon>
        <taxon>Bacilli</taxon>
        <taxon>Bacillales</taxon>
        <taxon>Paenibacillaceae</taxon>
        <taxon>Paenibacillus</taxon>
    </lineage>
</organism>